<evidence type="ECO:0008006" key="3">
    <source>
        <dbReference type="Google" id="ProtNLM"/>
    </source>
</evidence>
<sequence>MSLLFVLFITKQEAVMAQNELSEKQLNKEISSISGTSEHAIRFKAGGFIQPWLSYAQLNPGSLNKEEKVLEESYNVSIRRMRVAVTMTYKQRWNLFVSAGFNNLNNTGNPQPSPKILDLYTTYSFADFLTLGAGRSPWDGLSRYTTPSTSTMLFTDLPLIAQPTLNITDDTIRNLSVFLYGNISNWNYRLVIKKPYDFEDMGLNLVIPDDGTSQFSNHFSYPEFTGYLKYDFLEKELLKKPSFAGTYLGKKQILSLGWGAKYRQNTFASQADSGLQYHDMNLWAVDIFFESPLLKYTQQAITAYAAYYNYDMGPDYLRSVGVNNPAYGWENTMNILNGKGNSFPVLGSGHSTLLQLGYLFNNLGKRDQWGALQFYTGGQFSNFDALADTTISFNAGLNWYLDNQRTKVSLDLQNRPLYSAQTGATSNRRNMIVLQYQYQL</sequence>
<dbReference type="OrthoDB" id="9771991at2"/>
<name>A0A4S3LZ29_9FLAO</name>
<protein>
    <recommendedName>
        <fullName evidence="3">Porin</fullName>
    </recommendedName>
</protein>
<dbReference type="RefSeq" id="WP_136335549.1">
    <property type="nucleotide sequence ID" value="NZ_QXMP01000009.1"/>
</dbReference>
<dbReference type="EMBL" id="SSMC01000002">
    <property type="protein sequence ID" value="THD67342.1"/>
    <property type="molecule type" value="Genomic_DNA"/>
</dbReference>
<proteinExistence type="predicted"/>
<evidence type="ECO:0000313" key="2">
    <source>
        <dbReference type="Proteomes" id="UP000305939"/>
    </source>
</evidence>
<gene>
    <name evidence="1" type="ORF">E7Z59_06680</name>
</gene>
<comment type="caution">
    <text evidence="1">The sequence shown here is derived from an EMBL/GenBank/DDBJ whole genome shotgun (WGS) entry which is preliminary data.</text>
</comment>
<accession>A0A4S3LZ29</accession>
<dbReference type="Proteomes" id="UP000305939">
    <property type="component" value="Unassembled WGS sequence"/>
</dbReference>
<reference evidence="1 2" key="1">
    <citation type="submission" date="2019-04" db="EMBL/GenBank/DDBJ databases">
        <title>Draft genome sequence of Robertkochia marina CC-AMO-30D.</title>
        <authorList>
            <person name="Hameed A."/>
            <person name="Lin S.-Y."/>
            <person name="Shahina M."/>
            <person name="Lai W.-A."/>
            <person name="Young C.-C."/>
        </authorList>
    </citation>
    <scope>NUCLEOTIDE SEQUENCE [LARGE SCALE GENOMIC DNA]</scope>
    <source>
        <strain evidence="1 2">CC-AMO-30D</strain>
    </source>
</reference>
<organism evidence="1 2">
    <name type="scientific">Robertkochia marina</name>
    <dbReference type="NCBI Taxonomy" id="1227945"/>
    <lineage>
        <taxon>Bacteria</taxon>
        <taxon>Pseudomonadati</taxon>
        <taxon>Bacteroidota</taxon>
        <taxon>Flavobacteriia</taxon>
        <taxon>Flavobacteriales</taxon>
        <taxon>Flavobacteriaceae</taxon>
        <taxon>Robertkochia</taxon>
    </lineage>
</organism>
<evidence type="ECO:0000313" key="1">
    <source>
        <dbReference type="EMBL" id="THD67342.1"/>
    </source>
</evidence>
<keyword evidence="2" id="KW-1185">Reference proteome</keyword>
<dbReference type="AlphaFoldDB" id="A0A4S3LZ29"/>